<gene>
    <name evidence="2" type="ORF">FOE67_14420</name>
</gene>
<dbReference type="Proteomes" id="UP000530234">
    <property type="component" value="Unassembled WGS sequence"/>
</dbReference>
<reference evidence="3" key="1">
    <citation type="submission" date="2019-10" db="EMBL/GenBank/DDBJ databases">
        <title>Streptomyces sp. nov., a novel actinobacterium isolated from alkaline environment.</title>
        <authorList>
            <person name="Golinska P."/>
        </authorList>
    </citation>
    <scope>NUCLEOTIDE SEQUENCE [LARGE SCALE GENOMIC DNA]</scope>
    <source>
        <strain evidence="3">DSM 42108</strain>
    </source>
</reference>
<protein>
    <submittedName>
        <fullName evidence="2">Uncharacterized protein</fullName>
    </submittedName>
</protein>
<evidence type="ECO:0000256" key="1">
    <source>
        <dbReference type="SAM" id="MobiDB-lite"/>
    </source>
</evidence>
<dbReference type="RefSeq" id="WP_182664345.1">
    <property type="nucleotide sequence ID" value="NZ_VKHS01000328.1"/>
</dbReference>
<comment type="caution">
    <text evidence="2">The sequence shown here is derived from an EMBL/GenBank/DDBJ whole genome shotgun (WGS) entry which is preliminary data.</text>
</comment>
<dbReference type="AlphaFoldDB" id="A0A7W3XX95"/>
<evidence type="ECO:0000313" key="2">
    <source>
        <dbReference type="EMBL" id="MBB0230678.1"/>
    </source>
</evidence>
<keyword evidence="3" id="KW-1185">Reference proteome</keyword>
<accession>A0A7W3XX95</accession>
<proteinExistence type="predicted"/>
<feature type="region of interest" description="Disordered" evidence="1">
    <location>
        <begin position="1"/>
        <end position="35"/>
    </location>
</feature>
<dbReference type="EMBL" id="VKHS01000328">
    <property type="protein sequence ID" value="MBB0230678.1"/>
    <property type="molecule type" value="Genomic_DNA"/>
</dbReference>
<evidence type="ECO:0000313" key="3">
    <source>
        <dbReference type="Proteomes" id="UP000530234"/>
    </source>
</evidence>
<name>A0A7W3XX95_9ACTN</name>
<organism evidence="2 3">
    <name type="scientific">Streptomyces calidiresistens</name>
    <dbReference type="NCBI Taxonomy" id="1485586"/>
    <lineage>
        <taxon>Bacteria</taxon>
        <taxon>Bacillati</taxon>
        <taxon>Actinomycetota</taxon>
        <taxon>Actinomycetes</taxon>
        <taxon>Kitasatosporales</taxon>
        <taxon>Streptomycetaceae</taxon>
        <taxon>Streptomyces</taxon>
    </lineage>
</organism>
<feature type="compositionally biased region" description="Basic and acidic residues" evidence="1">
    <location>
        <begin position="10"/>
        <end position="22"/>
    </location>
</feature>
<sequence length="90" mass="9549">MSSAAPTGDEQGHVLGDRRRQDVPPVLLVPPGAPHPDVRIAVLVTDDPGHPQAGPRGTGAALLRHRRTHRVRGVREAGGPQRRLAIALGR</sequence>